<dbReference type="InterPro" id="IPR007893">
    <property type="entry name" value="Spore_coat_U/FanG"/>
</dbReference>
<dbReference type="PANTHER" id="PTHR37089:SF3">
    <property type="entry name" value="EXPORTED PROTEIN"/>
    <property type="match status" value="1"/>
</dbReference>
<dbReference type="InterPro" id="IPR053167">
    <property type="entry name" value="Spore_coat_component"/>
</dbReference>
<feature type="chain" id="PRO_5045542435" evidence="1">
    <location>
        <begin position="25"/>
        <end position="170"/>
    </location>
</feature>
<name>A0ABY2SPY8_9HYPH</name>
<dbReference type="Pfam" id="PF05229">
    <property type="entry name" value="SCPU"/>
    <property type="match status" value="1"/>
</dbReference>
<sequence>MKPSASALRHLGAALLICTGQARALPTQTFQVAATIVAGCQVLGSGIMGTLDFGSLASVGGSTADGTFRQNGALTIACTPGTTLSMSIDGGSHYANSRYLLRAGGTDTVAYRLFTHSVSGSASEIPVNQNIAISYADANQITLPIYATAYLNGGQPAGTYTDTLAVTLSW</sequence>
<dbReference type="PANTHER" id="PTHR37089">
    <property type="entry name" value="PROTEIN U-RELATED"/>
    <property type="match status" value="1"/>
</dbReference>
<evidence type="ECO:0000313" key="3">
    <source>
        <dbReference type="EMBL" id="TKI07303.1"/>
    </source>
</evidence>
<dbReference type="SUPFAM" id="SSF49401">
    <property type="entry name" value="Bacterial adhesins"/>
    <property type="match status" value="1"/>
</dbReference>
<evidence type="ECO:0000313" key="4">
    <source>
        <dbReference type="Proteomes" id="UP000305202"/>
    </source>
</evidence>
<accession>A0ABY2SPY8</accession>
<dbReference type="InterPro" id="IPR008966">
    <property type="entry name" value="Adhesion_dom_sf"/>
</dbReference>
<keyword evidence="4" id="KW-1185">Reference proteome</keyword>
<reference evidence="3 4" key="1">
    <citation type="submission" date="2019-04" db="EMBL/GenBank/DDBJ databases">
        <authorList>
            <person name="Li M."/>
            <person name="Gao C."/>
        </authorList>
    </citation>
    <scope>NUCLEOTIDE SEQUENCE [LARGE SCALE GENOMIC DNA]</scope>
    <source>
        <strain evidence="3 4">BGMRC 2031</strain>
    </source>
</reference>
<keyword evidence="3" id="KW-0167">Capsid protein</keyword>
<proteinExistence type="predicted"/>
<comment type="caution">
    <text evidence="3">The sequence shown here is derived from an EMBL/GenBank/DDBJ whole genome shotgun (WGS) entry which is preliminary data.</text>
</comment>
<gene>
    <name evidence="3" type="ORF">FCN80_07415</name>
</gene>
<feature type="signal peptide" evidence="1">
    <location>
        <begin position="1"/>
        <end position="24"/>
    </location>
</feature>
<organism evidence="3 4">
    <name type="scientific">Martelella alba</name>
    <dbReference type="NCBI Taxonomy" id="2590451"/>
    <lineage>
        <taxon>Bacteria</taxon>
        <taxon>Pseudomonadati</taxon>
        <taxon>Pseudomonadota</taxon>
        <taxon>Alphaproteobacteria</taxon>
        <taxon>Hyphomicrobiales</taxon>
        <taxon>Aurantimonadaceae</taxon>
        <taxon>Martelella</taxon>
    </lineage>
</organism>
<keyword evidence="1" id="KW-0732">Signal</keyword>
<dbReference type="Proteomes" id="UP000305202">
    <property type="component" value="Unassembled WGS sequence"/>
</dbReference>
<protein>
    <submittedName>
        <fullName evidence="3">Spore coat protein U domain-containing protein</fullName>
    </submittedName>
</protein>
<evidence type="ECO:0000256" key="1">
    <source>
        <dbReference type="SAM" id="SignalP"/>
    </source>
</evidence>
<dbReference type="EMBL" id="SZPQ01000006">
    <property type="protein sequence ID" value="TKI07303.1"/>
    <property type="molecule type" value="Genomic_DNA"/>
</dbReference>
<dbReference type="RefSeq" id="WP_136989587.1">
    <property type="nucleotide sequence ID" value="NZ_SZPQ01000006.1"/>
</dbReference>
<keyword evidence="3" id="KW-0946">Virion</keyword>
<evidence type="ECO:0000259" key="2">
    <source>
        <dbReference type="Pfam" id="PF05229"/>
    </source>
</evidence>
<dbReference type="SMART" id="SM00972">
    <property type="entry name" value="SCPU"/>
    <property type="match status" value="1"/>
</dbReference>
<feature type="domain" description="Spore coat protein U/FanG" evidence="2">
    <location>
        <begin position="27"/>
        <end position="167"/>
    </location>
</feature>